<dbReference type="PROSITE" id="PS00105">
    <property type="entry name" value="AA_TRANSFER_CLASS_1"/>
    <property type="match status" value="1"/>
</dbReference>
<dbReference type="EMBL" id="WUMV01000006">
    <property type="protein sequence ID" value="MXN65852.1"/>
    <property type="molecule type" value="Genomic_DNA"/>
</dbReference>
<dbReference type="Pfam" id="PF00155">
    <property type="entry name" value="Aminotran_1_2"/>
    <property type="match status" value="1"/>
</dbReference>
<proteinExistence type="inferred from homology"/>
<dbReference type="GO" id="GO:0006520">
    <property type="term" value="P:amino acid metabolic process"/>
    <property type="evidence" value="ECO:0007669"/>
    <property type="project" value="InterPro"/>
</dbReference>
<accession>A0A7X3S8I2</accession>
<dbReference type="RefSeq" id="WP_160776101.1">
    <property type="nucleotide sequence ID" value="NZ_WUMV01000006.1"/>
</dbReference>
<comment type="catalytic activity">
    <reaction evidence="6">
        <text>L-aspartate + 2-oxoglutarate = oxaloacetate + L-glutamate</text>
        <dbReference type="Rhea" id="RHEA:21824"/>
        <dbReference type="ChEBI" id="CHEBI:16452"/>
        <dbReference type="ChEBI" id="CHEBI:16810"/>
        <dbReference type="ChEBI" id="CHEBI:29985"/>
        <dbReference type="ChEBI" id="CHEBI:29991"/>
        <dbReference type="EC" id="2.6.1.1"/>
    </reaction>
</comment>
<dbReference type="NCBIfam" id="NF005732">
    <property type="entry name" value="PRK07550.1"/>
    <property type="match status" value="1"/>
</dbReference>
<name>A0A7X3S8I2_9HYPH</name>
<evidence type="ECO:0000256" key="1">
    <source>
        <dbReference type="ARBA" id="ARBA00001933"/>
    </source>
</evidence>
<gene>
    <name evidence="9" type="ORF">GR183_13135</name>
</gene>
<dbReference type="SUPFAM" id="SSF53383">
    <property type="entry name" value="PLP-dependent transferases"/>
    <property type="match status" value="1"/>
</dbReference>
<evidence type="ECO:0000256" key="2">
    <source>
        <dbReference type="ARBA" id="ARBA00007441"/>
    </source>
</evidence>
<dbReference type="InterPro" id="IPR004838">
    <property type="entry name" value="NHTrfase_class1_PyrdxlP-BS"/>
</dbReference>
<protein>
    <recommendedName>
        <fullName evidence="7">Aminotransferase</fullName>
        <ecNumber evidence="7">2.6.1.-</ecNumber>
    </recommendedName>
</protein>
<organism evidence="9 10">
    <name type="scientific">Stappia sediminis</name>
    <dbReference type="NCBI Taxonomy" id="2692190"/>
    <lineage>
        <taxon>Bacteria</taxon>
        <taxon>Pseudomonadati</taxon>
        <taxon>Pseudomonadota</taxon>
        <taxon>Alphaproteobacteria</taxon>
        <taxon>Hyphomicrobiales</taxon>
        <taxon>Stappiaceae</taxon>
        <taxon>Stappia</taxon>
    </lineage>
</organism>
<keyword evidence="3 7" id="KW-0032">Aminotransferase</keyword>
<keyword evidence="4 7" id="KW-0808">Transferase</keyword>
<comment type="cofactor">
    <cofactor evidence="1 7">
        <name>pyridoxal 5'-phosphate</name>
        <dbReference type="ChEBI" id="CHEBI:597326"/>
    </cofactor>
</comment>
<dbReference type="Gene3D" id="3.40.640.10">
    <property type="entry name" value="Type I PLP-dependent aspartate aminotransferase-like (Major domain)"/>
    <property type="match status" value="1"/>
</dbReference>
<dbReference type="InterPro" id="IPR004839">
    <property type="entry name" value="Aminotransferase_I/II_large"/>
</dbReference>
<evidence type="ECO:0000256" key="4">
    <source>
        <dbReference type="ARBA" id="ARBA00022679"/>
    </source>
</evidence>
<evidence type="ECO:0000313" key="9">
    <source>
        <dbReference type="EMBL" id="MXN65852.1"/>
    </source>
</evidence>
<evidence type="ECO:0000256" key="3">
    <source>
        <dbReference type="ARBA" id="ARBA00022576"/>
    </source>
</evidence>
<evidence type="ECO:0000256" key="7">
    <source>
        <dbReference type="RuleBase" id="RU000481"/>
    </source>
</evidence>
<sequence>MAEVNRLIVDTATPPIPEAQGWLAGYSGAYGPSVNLSQAVPGDPPPQSFFDRLSAAAALPEAAKYGDIFGDRGLRDAFAEDVNTLYGARISANETAITAGCNQAFFVSVMAVAKAGDAVLLPVPWYFNHKMTLDMLGIEARPLPLSAEEGFLPDAAQTAELVDGKVKAIVLVTPNNPTGAVYPDATLQAFRELCEARGIWLIVDETYRDFLPEGGKAPHSLFSAPAWQEAVISLYSFSKAYAIPGHRVGAIVASSDFVREAGKILDCVQISPPRVPQLALPWAIRELKNWREETRATILERIEAFRAALQPFPEWRIDQIGAYFAYLRPPFREVAARDVAAALARETGVLTLPGSYFGPGQENHLRVAFANVDAETLSGLGERFAAAGALSIPANIASK</sequence>
<dbReference type="Proteomes" id="UP000433101">
    <property type="component" value="Unassembled WGS sequence"/>
</dbReference>
<feature type="domain" description="Aminotransferase class I/classII large" evidence="8">
    <location>
        <begin position="34"/>
        <end position="380"/>
    </location>
</feature>
<dbReference type="PANTHER" id="PTHR46383:SF1">
    <property type="entry name" value="ASPARTATE AMINOTRANSFERASE"/>
    <property type="match status" value="1"/>
</dbReference>
<dbReference type="InterPro" id="IPR050596">
    <property type="entry name" value="AspAT/PAT-like"/>
</dbReference>
<dbReference type="GO" id="GO:0004069">
    <property type="term" value="F:L-aspartate:2-oxoglutarate aminotransferase activity"/>
    <property type="evidence" value="ECO:0007669"/>
    <property type="project" value="UniProtKB-EC"/>
</dbReference>
<comment type="caution">
    <text evidence="9">The sequence shown here is derived from an EMBL/GenBank/DDBJ whole genome shotgun (WGS) entry which is preliminary data.</text>
</comment>
<evidence type="ECO:0000259" key="8">
    <source>
        <dbReference type="Pfam" id="PF00155"/>
    </source>
</evidence>
<evidence type="ECO:0000256" key="5">
    <source>
        <dbReference type="ARBA" id="ARBA00022898"/>
    </source>
</evidence>
<keyword evidence="10" id="KW-1185">Reference proteome</keyword>
<dbReference type="EC" id="2.6.1.-" evidence="7"/>
<dbReference type="AlphaFoldDB" id="A0A7X3S8I2"/>
<comment type="similarity">
    <text evidence="2 7">Belongs to the class-I pyridoxal-phosphate-dependent aminotransferase family.</text>
</comment>
<dbReference type="GO" id="GO:0030170">
    <property type="term" value="F:pyridoxal phosphate binding"/>
    <property type="evidence" value="ECO:0007669"/>
    <property type="project" value="InterPro"/>
</dbReference>
<dbReference type="PANTHER" id="PTHR46383">
    <property type="entry name" value="ASPARTATE AMINOTRANSFERASE"/>
    <property type="match status" value="1"/>
</dbReference>
<evidence type="ECO:0000313" key="10">
    <source>
        <dbReference type="Proteomes" id="UP000433101"/>
    </source>
</evidence>
<keyword evidence="5" id="KW-0663">Pyridoxal phosphate</keyword>
<reference evidence="9 10" key="1">
    <citation type="submission" date="2019-12" db="EMBL/GenBank/DDBJ databases">
        <authorList>
            <person name="Li M."/>
        </authorList>
    </citation>
    <scope>NUCLEOTIDE SEQUENCE [LARGE SCALE GENOMIC DNA]</scope>
    <source>
        <strain evidence="9 10">GBMRC 2046</strain>
    </source>
</reference>
<dbReference type="InterPro" id="IPR015421">
    <property type="entry name" value="PyrdxlP-dep_Trfase_major"/>
</dbReference>
<dbReference type="CDD" id="cd00609">
    <property type="entry name" value="AAT_like"/>
    <property type="match status" value="1"/>
</dbReference>
<dbReference type="InterPro" id="IPR015424">
    <property type="entry name" value="PyrdxlP-dep_Trfase"/>
</dbReference>
<evidence type="ECO:0000256" key="6">
    <source>
        <dbReference type="ARBA" id="ARBA00049185"/>
    </source>
</evidence>